<accession>G2YI05</accession>
<evidence type="ECO:0000313" key="2">
    <source>
        <dbReference type="Proteomes" id="UP000008177"/>
    </source>
</evidence>
<proteinExistence type="predicted"/>
<dbReference type="EMBL" id="FQ790337">
    <property type="protein sequence ID" value="CCD51342.1"/>
    <property type="molecule type" value="Genomic_DNA"/>
</dbReference>
<name>G2YI05_BOTF4</name>
<reference evidence="2" key="1">
    <citation type="journal article" date="2011" name="PLoS Genet.">
        <title>Genomic analysis of the necrotrophic fungal pathogens Sclerotinia sclerotiorum and Botrytis cinerea.</title>
        <authorList>
            <person name="Amselem J."/>
            <person name="Cuomo C.A."/>
            <person name="van Kan J.A."/>
            <person name="Viaud M."/>
            <person name="Benito E.P."/>
            <person name="Couloux A."/>
            <person name="Coutinho P.M."/>
            <person name="de Vries R.P."/>
            <person name="Dyer P.S."/>
            <person name="Fillinger S."/>
            <person name="Fournier E."/>
            <person name="Gout L."/>
            <person name="Hahn M."/>
            <person name="Kohn L."/>
            <person name="Lapalu N."/>
            <person name="Plummer K.M."/>
            <person name="Pradier J.M."/>
            <person name="Quevillon E."/>
            <person name="Sharon A."/>
            <person name="Simon A."/>
            <person name="ten Have A."/>
            <person name="Tudzynski B."/>
            <person name="Tudzynski P."/>
            <person name="Wincker P."/>
            <person name="Andrew M."/>
            <person name="Anthouard V."/>
            <person name="Beever R.E."/>
            <person name="Beffa R."/>
            <person name="Benoit I."/>
            <person name="Bouzid O."/>
            <person name="Brault B."/>
            <person name="Chen Z."/>
            <person name="Choquer M."/>
            <person name="Collemare J."/>
            <person name="Cotton P."/>
            <person name="Danchin E.G."/>
            <person name="Da Silva C."/>
            <person name="Gautier A."/>
            <person name="Giraud C."/>
            <person name="Giraud T."/>
            <person name="Gonzalez C."/>
            <person name="Grossetete S."/>
            <person name="Guldener U."/>
            <person name="Henrissat B."/>
            <person name="Howlett B.J."/>
            <person name="Kodira C."/>
            <person name="Kretschmer M."/>
            <person name="Lappartient A."/>
            <person name="Leroch M."/>
            <person name="Levis C."/>
            <person name="Mauceli E."/>
            <person name="Neuveglise C."/>
            <person name="Oeser B."/>
            <person name="Pearson M."/>
            <person name="Poulain J."/>
            <person name="Poussereau N."/>
            <person name="Quesneville H."/>
            <person name="Rascle C."/>
            <person name="Schumacher J."/>
            <person name="Segurens B."/>
            <person name="Sexton A."/>
            <person name="Silva E."/>
            <person name="Sirven C."/>
            <person name="Soanes D.M."/>
            <person name="Talbot N.J."/>
            <person name="Templeton M."/>
            <person name="Yandava C."/>
            <person name="Yarden O."/>
            <person name="Zeng Q."/>
            <person name="Rollins J.A."/>
            <person name="Lebrun M.H."/>
            <person name="Dickman M."/>
        </authorList>
    </citation>
    <scope>NUCLEOTIDE SEQUENCE [LARGE SCALE GENOMIC DNA]</scope>
    <source>
        <strain evidence="2">T4</strain>
    </source>
</reference>
<sequence>MATNEGDDGPREGIWDLLDELEEDELMSYAQVLEDTLALLGNIARYDLRLDQQKVLDEKVSFTACSIALALLNGDLSMLSPTSPRSSEINRPTHMPIFGSYELRQPTSDIRTFDYK</sequence>
<gene>
    <name evidence="1" type="ORF">BofuT4_P016480.1</name>
</gene>
<protein>
    <submittedName>
        <fullName evidence="1">Uncharacterized protein</fullName>
    </submittedName>
</protein>
<dbReference type="OrthoDB" id="270167at2759"/>
<dbReference type="InParanoid" id="G2YI05"/>
<dbReference type="AlphaFoldDB" id="G2YI05"/>
<evidence type="ECO:0000313" key="1">
    <source>
        <dbReference type="EMBL" id="CCD51342.1"/>
    </source>
</evidence>
<dbReference type="Proteomes" id="UP000008177">
    <property type="component" value="Unplaced contigs"/>
</dbReference>
<organism evidence="1 2">
    <name type="scientific">Botryotinia fuckeliana (strain T4)</name>
    <name type="common">Noble rot fungus</name>
    <name type="synonym">Botrytis cinerea</name>
    <dbReference type="NCBI Taxonomy" id="999810"/>
    <lineage>
        <taxon>Eukaryota</taxon>
        <taxon>Fungi</taxon>
        <taxon>Dikarya</taxon>
        <taxon>Ascomycota</taxon>
        <taxon>Pezizomycotina</taxon>
        <taxon>Leotiomycetes</taxon>
        <taxon>Helotiales</taxon>
        <taxon>Sclerotiniaceae</taxon>
        <taxon>Botrytis</taxon>
    </lineage>
</organism>
<dbReference type="HOGENOM" id="CLU_2096510_0_0_1"/>